<evidence type="ECO:0000256" key="10">
    <source>
        <dbReference type="ARBA" id="ARBA00022839"/>
    </source>
</evidence>
<keyword evidence="16" id="KW-1185">Reference proteome</keyword>
<dbReference type="Pfam" id="PF04857">
    <property type="entry name" value="CAF1"/>
    <property type="match status" value="2"/>
</dbReference>
<dbReference type="PANTHER" id="PTHR10797">
    <property type="entry name" value="CCR4-NOT TRANSCRIPTION COMPLEX SUBUNIT"/>
    <property type="match status" value="1"/>
</dbReference>
<evidence type="ECO:0000256" key="8">
    <source>
        <dbReference type="ARBA" id="ARBA00022723"/>
    </source>
</evidence>
<keyword evidence="10" id="KW-0269">Exonuclease</keyword>
<evidence type="ECO:0000256" key="7">
    <source>
        <dbReference type="ARBA" id="ARBA00022722"/>
    </source>
</evidence>
<evidence type="ECO:0000313" key="16">
    <source>
        <dbReference type="Proteomes" id="UP001158576"/>
    </source>
</evidence>
<keyword evidence="9" id="KW-0378">Hydrolase</keyword>
<evidence type="ECO:0000256" key="13">
    <source>
        <dbReference type="ARBA" id="ARBA00023163"/>
    </source>
</evidence>
<dbReference type="EC" id="3.1.13.4" evidence="5"/>
<keyword evidence="8" id="KW-0479">Metal-binding</keyword>
<evidence type="ECO:0000256" key="5">
    <source>
        <dbReference type="ARBA" id="ARBA00012161"/>
    </source>
</evidence>
<evidence type="ECO:0000313" key="15">
    <source>
        <dbReference type="EMBL" id="CAG5105198.1"/>
    </source>
</evidence>
<evidence type="ECO:0000256" key="12">
    <source>
        <dbReference type="ARBA" id="ARBA00023015"/>
    </source>
</evidence>
<evidence type="ECO:0000256" key="11">
    <source>
        <dbReference type="ARBA" id="ARBA00022884"/>
    </source>
</evidence>
<gene>
    <name evidence="15" type="ORF">OKIOD_LOCUS10680</name>
</gene>
<evidence type="ECO:0000256" key="6">
    <source>
        <dbReference type="ARBA" id="ARBA00022490"/>
    </source>
</evidence>
<keyword evidence="13" id="KW-0804">Transcription</keyword>
<comment type="subcellular location">
    <subcellularLocation>
        <location evidence="3">Cytoplasm</location>
    </subcellularLocation>
    <subcellularLocation>
        <location evidence="2">Nucleus</location>
    </subcellularLocation>
</comment>
<name>A0ABN7SUQ3_OIKDI</name>
<organism evidence="15 16">
    <name type="scientific">Oikopleura dioica</name>
    <name type="common">Tunicate</name>
    <dbReference type="NCBI Taxonomy" id="34765"/>
    <lineage>
        <taxon>Eukaryota</taxon>
        <taxon>Metazoa</taxon>
        <taxon>Chordata</taxon>
        <taxon>Tunicata</taxon>
        <taxon>Appendicularia</taxon>
        <taxon>Copelata</taxon>
        <taxon>Oikopleuridae</taxon>
        <taxon>Oikopleura</taxon>
    </lineage>
</organism>
<evidence type="ECO:0000256" key="3">
    <source>
        <dbReference type="ARBA" id="ARBA00004496"/>
    </source>
</evidence>
<dbReference type="SUPFAM" id="SSF53098">
    <property type="entry name" value="Ribonuclease H-like"/>
    <property type="match status" value="1"/>
</dbReference>
<proteinExistence type="inferred from homology"/>
<keyword evidence="14" id="KW-0539">Nucleus</keyword>
<keyword evidence="12" id="KW-0805">Transcription regulation</keyword>
<accession>A0ABN7SUQ3</accession>
<evidence type="ECO:0000256" key="4">
    <source>
        <dbReference type="ARBA" id="ARBA00008372"/>
    </source>
</evidence>
<evidence type="ECO:0000256" key="2">
    <source>
        <dbReference type="ARBA" id="ARBA00004123"/>
    </source>
</evidence>
<evidence type="ECO:0000256" key="9">
    <source>
        <dbReference type="ARBA" id="ARBA00022801"/>
    </source>
</evidence>
<reference evidence="15 16" key="1">
    <citation type="submission" date="2021-04" db="EMBL/GenBank/DDBJ databases">
        <authorList>
            <person name="Bliznina A."/>
        </authorList>
    </citation>
    <scope>NUCLEOTIDE SEQUENCE [LARGE SCALE GENOMIC DNA]</scope>
</reference>
<dbReference type="Gene3D" id="3.30.420.10">
    <property type="entry name" value="Ribonuclease H-like superfamily/Ribonuclease H"/>
    <property type="match status" value="1"/>
</dbReference>
<dbReference type="EMBL" id="OU015566">
    <property type="protein sequence ID" value="CAG5105198.1"/>
    <property type="molecule type" value="Genomic_DNA"/>
</dbReference>
<comment type="catalytic activity">
    <reaction evidence="1">
        <text>Exonucleolytic cleavage of poly(A) to 5'-AMP.</text>
        <dbReference type="EC" id="3.1.13.4"/>
    </reaction>
</comment>
<keyword evidence="7" id="KW-0540">Nuclease</keyword>
<evidence type="ECO:0000256" key="14">
    <source>
        <dbReference type="ARBA" id="ARBA00023242"/>
    </source>
</evidence>
<dbReference type="InterPro" id="IPR006941">
    <property type="entry name" value="RNase_CAF1"/>
</dbReference>
<dbReference type="Proteomes" id="UP001158576">
    <property type="component" value="Chromosome 1"/>
</dbReference>
<protein>
    <recommendedName>
        <fullName evidence="5">poly(A)-specific ribonuclease</fullName>
        <ecNumber evidence="5">3.1.13.4</ecNumber>
    </recommendedName>
</protein>
<dbReference type="InterPro" id="IPR039637">
    <property type="entry name" value="CNOT7/CNOT8/Pop2"/>
</dbReference>
<comment type="similarity">
    <text evidence="4">Belongs to the CAF1 family.</text>
</comment>
<dbReference type="InterPro" id="IPR012337">
    <property type="entry name" value="RNaseH-like_sf"/>
</dbReference>
<sequence>MLWTFQQNNSKFGLPMGMPYGSATPPVQPEEEEDPRILEVWQSNMYDAFQQVRQIVRQYPFVSMDTEFPGVVARPIGEFNTTSDYQYQLIRCNVDLLKLIQIGLTFMNEKGECAPGRCTFQFNFKYDIKTDMYAEDSITLLRNCGINFERHSIDGIDPGAFAYMLITSGVVLDTTPRVHWITFHSGYDFCYLLKLLTEDKLPEDEKKFFDLLKLYFPTVFDIKYLMKSCKQLQGGLQDIADQMKIKRVGRQHQAGSDSLLTGQAFFKMRSLFFEDVVDPDKFSGKIWGLGDSCEIRKDADQAPYGPDAIQRFKSSE</sequence>
<evidence type="ECO:0000256" key="1">
    <source>
        <dbReference type="ARBA" id="ARBA00001663"/>
    </source>
</evidence>
<dbReference type="InterPro" id="IPR036397">
    <property type="entry name" value="RNaseH_sf"/>
</dbReference>
<keyword evidence="11" id="KW-0694">RNA-binding</keyword>
<keyword evidence="6" id="KW-0963">Cytoplasm</keyword>